<proteinExistence type="predicted"/>
<accession>A0ABP8IS58</accession>
<sequence length="326" mass="34467">MDLLKLISDIEQVDPEVYERLDSRRRVFRHVSGMGKTLGAAALPGFMSMLFNKAYGQGSATTLPAPVADVLNLALQLEYLEYHFYAIGLGSGTLISAADRPAITAIRNDESGHVKVLRGALRTQAFSASDPTAAAFDYTAGNRFNAVFSNAAMFYAVAQSFEDLGVRAYKGAAPKLLANKTLVETAFRIHSVEARHASHIRTLRRGKAAGVEGPAAAQTPALASNLAERPKSWVSETDSGGPAAPFTAPIYGAGTPAVGVASQIYFPAEDNYIQNGATTLTGSAATPEIDSSAASEAFDEGLNENKVKDIALFFRSAQGAALGLFQ</sequence>
<name>A0ABP8IS58_9BACT</name>
<evidence type="ECO:0000313" key="2">
    <source>
        <dbReference type="Proteomes" id="UP001501153"/>
    </source>
</evidence>
<dbReference type="Proteomes" id="UP001501153">
    <property type="component" value="Unassembled WGS sequence"/>
</dbReference>
<evidence type="ECO:0008006" key="3">
    <source>
        <dbReference type="Google" id="ProtNLM"/>
    </source>
</evidence>
<protein>
    <recommendedName>
        <fullName evidence="3">Ferritin-like domain-containing protein</fullName>
    </recommendedName>
</protein>
<keyword evidence="2" id="KW-1185">Reference proteome</keyword>
<dbReference type="Pfam" id="PF13668">
    <property type="entry name" value="Ferritin_2"/>
    <property type="match status" value="1"/>
</dbReference>
<gene>
    <name evidence="1" type="ORF">GCM10023185_41160</name>
</gene>
<evidence type="ECO:0000313" key="1">
    <source>
        <dbReference type="EMBL" id="GAA4368416.1"/>
    </source>
</evidence>
<dbReference type="CDD" id="cd00657">
    <property type="entry name" value="Ferritin_like"/>
    <property type="match status" value="1"/>
</dbReference>
<dbReference type="RefSeq" id="WP_345238031.1">
    <property type="nucleotide sequence ID" value="NZ_BAABGZ010000079.1"/>
</dbReference>
<dbReference type="EMBL" id="BAABGZ010000079">
    <property type="protein sequence ID" value="GAA4368416.1"/>
    <property type="molecule type" value="Genomic_DNA"/>
</dbReference>
<dbReference type="InterPro" id="IPR009078">
    <property type="entry name" value="Ferritin-like_SF"/>
</dbReference>
<organism evidence="1 2">
    <name type="scientific">Hymenobacter saemangeumensis</name>
    <dbReference type="NCBI Taxonomy" id="1084522"/>
    <lineage>
        <taxon>Bacteria</taxon>
        <taxon>Pseudomonadati</taxon>
        <taxon>Bacteroidota</taxon>
        <taxon>Cytophagia</taxon>
        <taxon>Cytophagales</taxon>
        <taxon>Hymenobacteraceae</taxon>
        <taxon>Hymenobacter</taxon>
    </lineage>
</organism>
<reference evidence="2" key="1">
    <citation type="journal article" date="2019" name="Int. J. Syst. Evol. Microbiol.">
        <title>The Global Catalogue of Microorganisms (GCM) 10K type strain sequencing project: providing services to taxonomists for standard genome sequencing and annotation.</title>
        <authorList>
            <consortium name="The Broad Institute Genomics Platform"/>
            <consortium name="The Broad Institute Genome Sequencing Center for Infectious Disease"/>
            <person name="Wu L."/>
            <person name="Ma J."/>
        </authorList>
    </citation>
    <scope>NUCLEOTIDE SEQUENCE [LARGE SCALE GENOMIC DNA]</scope>
    <source>
        <strain evidence="2">JCM 17923</strain>
    </source>
</reference>
<dbReference type="SUPFAM" id="SSF47240">
    <property type="entry name" value="Ferritin-like"/>
    <property type="match status" value="1"/>
</dbReference>
<comment type="caution">
    <text evidence="1">The sequence shown here is derived from an EMBL/GenBank/DDBJ whole genome shotgun (WGS) entry which is preliminary data.</text>
</comment>